<dbReference type="Proteomes" id="UP000006038">
    <property type="component" value="Chromosome 9"/>
</dbReference>
<dbReference type="AlphaFoldDB" id="J3MXC1"/>
<dbReference type="RefSeq" id="XP_015696622.1">
    <property type="nucleotide sequence ID" value="XM_015841136.2"/>
</dbReference>
<protein>
    <submittedName>
        <fullName evidence="2">Uncharacterized protein</fullName>
    </submittedName>
</protein>
<reference evidence="2" key="2">
    <citation type="submission" date="2013-04" db="UniProtKB">
        <authorList>
            <consortium name="EnsemblPlants"/>
        </authorList>
    </citation>
    <scope>IDENTIFICATION</scope>
</reference>
<feature type="signal peptide" evidence="1">
    <location>
        <begin position="1"/>
        <end position="24"/>
    </location>
</feature>
<dbReference type="GeneID" id="102699987"/>
<proteinExistence type="predicted"/>
<evidence type="ECO:0000313" key="3">
    <source>
        <dbReference type="Proteomes" id="UP000006038"/>
    </source>
</evidence>
<evidence type="ECO:0000313" key="2">
    <source>
        <dbReference type="EnsemblPlants" id="OB09G16500.1"/>
    </source>
</evidence>
<dbReference type="Gramene" id="OB09G16500.1">
    <property type="protein sequence ID" value="OB09G16500.1"/>
    <property type="gene ID" value="OB09G16500"/>
</dbReference>
<dbReference type="OMA" id="GATICPT"/>
<sequence>MDSAAVKVAAAALCVLVAVSVAAGQLKTPASTSTCPDVDVDVYDGAATPLLLSQPRELELIKEDDEARLAEELALLVADGAGATICPTSCQKCLVKCAASCVVDIIHPPTFVACFLKCAVVHSTCFAKK</sequence>
<gene>
    <name evidence="2" type="primary">LOC102699987</name>
</gene>
<name>J3MXC1_ORYBR</name>
<reference evidence="2" key="1">
    <citation type="journal article" date="2013" name="Nat. Commun.">
        <title>Whole-genome sequencing of Oryza brachyantha reveals mechanisms underlying Oryza genome evolution.</title>
        <authorList>
            <person name="Chen J."/>
            <person name="Huang Q."/>
            <person name="Gao D."/>
            <person name="Wang J."/>
            <person name="Lang Y."/>
            <person name="Liu T."/>
            <person name="Li B."/>
            <person name="Bai Z."/>
            <person name="Luis Goicoechea J."/>
            <person name="Liang C."/>
            <person name="Chen C."/>
            <person name="Zhang W."/>
            <person name="Sun S."/>
            <person name="Liao Y."/>
            <person name="Zhang X."/>
            <person name="Yang L."/>
            <person name="Song C."/>
            <person name="Wang M."/>
            <person name="Shi J."/>
            <person name="Liu G."/>
            <person name="Liu J."/>
            <person name="Zhou H."/>
            <person name="Zhou W."/>
            <person name="Yu Q."/>
            <person name="An N."/>
            <person name="Chen Y."/>
            <person name="Cai Q."/>
            <person name="Wang B."/>
            <person name="Liu B."/>
            <person name="Min J."/>
            <person name="Huang Y."/>
            <person name="Wu H."/>
            <person name="Li Z."/>
            <person name="Zhang Y."/>
            <person name="Yin Y."/>
            <person name="Song W."/>
            <person name="Jiang J."/>
            <person name="Jackson S.A."/>
            <person name="Wing R.A."/>
            <person name="Wang J."/>
            <person name="Chen M."/>
        </authorList>
    </citation>
    <scope>NUCLEOTIDE SEQUENCE [LARGE SCALE GENOMIC DNA]</scope>
    <source>
        <strain evidence="2">cv. IRGC 101232</strain>
    </source>
</reference>
<evidence type="ECO:0000256" key="1">
    <source>
        <dbReference type="SAM" id="SignalP"/>
    </source>
</evidence>
<organism evidence="2">
    <name type="scientific">Oryza brachyantha</name>
    <name type="common">malo sina</name>
    <dbReference type="NCBI Taxonomy" id="4533"/>
    <lineage>
        <taxon>Eukaryota</taxon>
        <taxon>Viridiplantae</taxon>
        <taxon>Streptophyta</taxon>
        <taxon>Embryophyta</taxon>
        <taxon>Tracheophyta</taxon>
        <taxon>Spermatophyta</taxon>
        <taxon>Magnoliopsida</taxon>
        <taxon>Liliopsida</taxon>
        <taxon>Poales</taxon>
        <taxon>Poaceae</taxon>
        <taxon>BOP clade</taxon>
        <taxon>Oryzoideae</taxon>
        <taxon>Oryzeae</taxon>
        <taxon>Oryzinae</taxon>
        <taxon>Oryza</taxon>
    </lineage>
</organism>
<dbReference type="HOGENOM" id="CLU_1952136_0_0_1"/>
<accession>J3MXC1</accession>
<dbReference type="KEGG" id="obr:102699987"/>
<keyword evidence="3" id="KW-1185">Reference proteome</keyword>
<dbReference type="EnsemblPlants" id="OB09G16500.1">
    <property type="protein sequence ID" value="OB09G16500.1"/>
    <property type="gene ID" value="OB09G16500"/>
</dbReference>
<dbReference type="OrthoDB" id="692529at2759"/>
<feature type="chain" id="PRO_5003774310" evidence="1">
    <location>
        <begin position="25"/>
        <end position="129"/>
    </location>
</feature>
<keyword evidence="1" id="KW-0732">Signal</keyword>